<dbReference type="InterPro" id="IPR042047">
    <property type="entry name" value="SleB_dom1"/>
</dbReference>
<dbReference type="RefSeq" id="WP_173866683.1">
    <property type="nucleotide sequence ID" value="NZ_JAAWUU010000044.1"/>
</dbReference>
<feature type="compositionally biased region" description="Low complexity" evidence="1">
    <location>
        <begin position="245"/>
        <end position="269"/>
    </location>
</feature>
<dbReference type="EMBL" id="JAAWUZ010000044">
    <property type="protein sequence ID" value="NSG30789.1"/>
    <property type="molecule type" value="Genomic_DNA"/>
</dbReference>
<dbReference type="PROSITE" id="PS51781">
    <property type="entry name" value="SH3B"/>
    <property type="match status" value="1"/>
</dbReference>
<evidence type="ECO:0000256" key="1">
    <source>
        <dbReference type="SAM" id="MobiDB-lite"/>
    </source>
</evidence>
<dbReference type="Gene3D" id="1.10.10.2520">
    <property type="entry name" value="Cell wall hydrolase SleB, domain 1"/>
    <property type="match status" value="1"/>
</dbReference>
<name>A0ABX2H0L3_9FIRM</name>
<dbReference type="Pfam" id="PF07486">
    <property type="entry name" value="Hydrolase_2"/>
    <property type="match status" value="1"/>
</dbReference>
<dbReference type="InterPro" id="IPR003646">
    <property type="entry name" value="SH3-like_bac-type"/>
</dbReference>
<organism evidence="4 5">
    <name type="scientific">Faecalicatena fissicatena</name>
    <dbReference type="NCBI Taxonomy" id="290055"/>
    <lineage>
        <taxon>Bacteria</taxon>
        <taxon>Bacillati</taxon>
        <taxon>Bacillota</taxon>
        <taxon>Clostridia</taxon>
        <taxon>Lachnospirales</taxon>
        <taxon>Lachnospiraceae</taxon>
        <taxon>Faecalicatena</taxon>
    </lineage>
</organism>
<dbReference type="Pfam" id="PF08239">
    <property type="entry name" value="SH3_3"/>
    <property type="match status" value="2"/>
</dbReference>
<gene>
    <name evidence="4" type="ORF">HFM93_10990</name>
</gene>
<feature type="compositionally biased region" description="Low complexity" evidence="1">
    <location>
        <begin position="276"/>
        <end position="285"/>
    </location>
</feature>
<keyword evidence="2" id="KW-0732">Signal</keyword>
<sequence>MKARMKTVLCGSATVFAFTVLSSTVVFAAPSTDSNNIEDSVWSYRAVADVDTQVNIRANASTKSEIVGYLPKGASADLIEKGEKWSHIISNGVEGYIKNDYLAYGEDAEYLANVYGTQGVKVNWDGVNLFSSPDAAADILDSADNGSEYSLISEDGDWYQVQMDDVTVAYVPAEDAEETIITDRAVAISTADVNVSDADANTDTTDSVAQGYYDPNGWGWNAAGYGTADTDSTYNDDSYTEDTYADSSYGDDSYSTDDTYTDNSYSADGAYDDTSADSTYTDNSYNADSTYTGDAYNTGDSYTDDSYTDGTYAGETYESDSTYGTDGSYTDNSYSEDTTADASYDTAEDTYDSAASTGSEETVTTADSSDLNLLAAIIYCEAGNQSREGKVAVGAVVLNRVASASFPNSISEVVYQAGQFTPAYSGALASALASGVPSDCVEAAQAALNGENPVGGALYFNTGSGTGVKIGAHQFY</sequence>
<feature type="signal peptide" evidence="2">
    <location>
        <begin position="1"/>
        <end position="28"/>
    </location>
</feature>
<evidence type="ECO:0000256" key="2">
    <source>
        <dbReference type="SAM" id="SignalP"/>
    </source>
</evidence>
<feature type="region of interest" description="Disordered" evidence="1">
    <location>
        <begin position="230"/>
        <end position="338"/>
    </location>
</feature>
<proteinExistence type="predicted"/>
<comment type="caution">
    <text evidence="4">The sequence shown here is derived from an EMBL/GenBank/DDBJ whole genome shotgun (WGS) entry which is preliminary data.</text>
</comment>
<dbReference type="Gene3D" id="2.30.30.40">
    <property type="entry name" value="SH3 Domains"/>
    <property type="match status" value="2"/>
</dbReference>
<reference evidence="4 5" key="1">
    <citation type="journal article" date="2020" name="Cell Host Microbe">
        <title>Functional and Genomic Variation between Human-Derived Isolates of Lachnospiraceae Reveals Inter- and Intra-Species Diversity.</title>
        <authorList>
            <person name="Sorbara M.T."/>
            <person name="Littmann E.R."/>
            <person name="Fontana E."/>
            <person name="Moody T.U."/>
            <person name="Kohout C.E."/>
            <person name="Gjonbalaj M."/>
            <person name="Eaton V."/>
            <person name="Seok R."/>
            <person name="Leiner I.M."/>
            <person name="Pamer E.G."/>
        </authorList>
    </citation>
    <scope>NUCLEOTIDE SEQUENCE [LARGE SCALE GENOMIC DNA]</scope>
    <source>
        <strain evidence="4 5">MSK.14.16</strain>
    </source>
</reference>
<dbReference type="SMART" id="SM00287">
    <property type="entry name" value="SH3b"/>
    <property type="match status" value="2"/>
</dbReference>
<accession>A0ABX2H0L3</accession>
<evidence type="ECO:0000313" key="5">
    <source>
        <dbReference type="Proteomes" id="UP000821846"/>
    </source>
</evidence>
<feature type="chain" id="PRO_5046994103" evidence="2">
    <location>
        <begin position="29"/>
        <end position="476"/>
    </location>
</feature>
<dbReference type="InterPro" id="IPR011105">
    <property type="entry name" value="Cell_wall_hydrolase_SleB"/>
</dbReference>
<feature type="domain" description="SH3b" evidence="3">
    <location>
        <begin position="115"/>
        <end position="180"/>
    </location>
</feature>
<protein>
    <submittedName>
        <fullName evidence="4">SH3 domain-containing protein</fullName>
    </submittedName>
</protein>
<dbReference type="Proteomes" id="UP000821846">
    <property type="component" value="Unassembled WGS sequence"/>
</dbReference>
<evidence type="ECO:0000259" key="3">
    <source>
        <dbReference type="PROSITE" id="PS51781"/>
    </source>
</evidence>
<feature type="compositionally biased region" description="Polar residues" evidence="1">
    <location>
        <begin position="319"/>
        <end position="338"/>
    </location>
</feature>
<evidence type="ECO:0000313" key="4">
    <source>
        <dbReference type="EMBL" id="NSG30789.1"/>
    </source>
</evidence>
<keyword evidence="5" id="KW-1185">Reference proteome</keyword>